<dbReference type="GO" id="GO:0003677">
    <property type="term" value="F:DNA binding"/>
    <property type="evidence" value="ECO:0007669"/>
    <property type="project" value="InterPro"/>
</dbReference>
<evidence type="ECO:0000259" key="1">
    <source>
        <dbReference type="SMART" id="SM00421"/>
    </source>
</evidence>
<dbReference type="GO" id="GO:0006355">
    <property type="term" value="P:regulation of DNA-templated transcription"/>
    <property type="evidence" value="ECO:0007669"/>
    <property type="project" value="InterPro"/>
</dbReference>
<protein>
    <submittedName>
        <fullName evidence="2">LuxR family transcriptional regulator</fullName>
    </submittedName>
</protein>
<reference evidence="2 3" key="1">
    <citation type="submission" date="2018-08" db="EMBL/GenBank/DDBJ databases">
        <title>Isolation, diversity and antifungal activity of Actinobacteria from wheat.</title>
        <authorList>
            <person name="Han C."/>
        </authorList>
    </citation>
    <scope>NUCLEOTIDE SEQUENCE [LARGE SCALE GENOMIC DNA]</scope>
    <source>
        <strain evidence="2 3">NEAU-YY421</strain>
    </source>
</reference>
<dbReference type="RefSeq" id="WP_128558976.1">
    <property type="nucleotide sequence ID" value="NZ_QUAK01000208.1"/>
</dbReference>
<comment type="caution">
    <text evidence="2">The sequence shown here is derived from an EMBL/GenBank/DDBJ whole genome shotgun (WGS) entry which is preliminary data.</text>
</comment>
<keyword evidence="3" id="KW-1185">Reference proteome</keyword>
<feature type="domain" description="HTH luxR-type" evidence="1">
    <location>
        <begin position="285"/>
        <end position="334"/>
    </location>
</feature>
<dbReference type="Gene3D" id="3.30.870.10">
    <property type="entry name" value="Endonuclease Chain A"/>
    <property type="match status" value="1"/>
</dbReference>
<dbReference type="SMART" id="SM00421">
    <property type="entry name" value="HTH_LUXR"/>
    <property type="match status" value="1"/>
</dbReference>
<dbReference type="Gene3D" id="1.10.10.10">
    <property type="entry name" value="Winged helix-like DNA-binding domain superfamily/Winged helix DNA-binding domain"/>
    <property type="match status" value="2"/>
</dbReference>
<accession>A0A372LYL2</accession>
<sequence>MATIPVSDPVPADPPPAAADTFAVEVYEFVLARGTVTGEEVGRALNVSRARVEEALGALRALRLVRAAEGGGSWSAVHPEAAQLELLVPLERALEEHRRRLSRTQGRLWTFMTAFDATRRGRPREETVVVSDDAEEIALRLARAAQRCTREILVMQPCVAQEHPELRQAHPLILEALQRGVRVRVLYPHTARGDAGTRSRVRELVAAGADVRTSRVVHGRSLVLDRDTAFVPAEDVAGGRSGVTAVYEPAVASFLGGLHDLVRESAVPLETGAAGYADARDDLRSTILEFLAAGVKDEVIARRIGLSERSFRRHVAAIMRDLAAGSRFQAGVRAAQVGLVTTPSAQSVQPAPSLGAPDVVSA</sequence>
<proteinExistence type="predicted"/>
<dbReference type="SUPFAM" id="SSF46894">
    <property type="entry name" value="C-terminal effector domain of the bipartite response regulators"/>
    <property type="match status" value="1"/>
</dbReference>
<dbReference type="EMBL" id="QUAK01000208">
    <property type="protein sequence ID" value="RFU83343.1"/>
    <property type="molecule type" value="Genomic_DNA"/>
</dbReference>
<evidence type="ECO:0000313" key="3">
    <source>
        <dbReference type="Proteomes" id="UP000263094"/>
    </source>
</evidence>
<name>A0A372LYL2_9ACTN</name>
<dbReference type="InterPro" id="IPR016032">
    <property type="entry name" value="Sig_transdc_resp-reg_C-effctor"/>
</dbReference>
<gene>
    <name evidence="2" type="ORF">DY218_28325</name>
</gene>
<dbReference type="PANTHER" id="PTHR34293:SF1">
    <property type="entry name" value="HTH-TYPE TRANSCRIPTIONAL REGULATOR TRMBL2"/>
    <property type="match status" value="1"/>
</dbReference>
<dbReference type="PANTHER" id="PTHR34293">
    <property type="entry name" value="HTH-TYPE TRANSCRIPTIONAL REGULATOR TRMBL2"/>
    <property type="match status" value="1"/>
</dbReference>
<evidence type="ECO:0000313" key="2">
    <source>
        <dbReference type="EMBL" id="RFU83343.1"/>
    </source>
</evidence>
<dbReference type="InterPro" id="IPR036388">
    <property type="entry name" value="WH-like_DNA-bd_sf"/>
</dbReference>
<dbReference type="InterPro" id="IPR000792">
    <property type="entry name" value="Tscrpt_reg_LuxR_C"/>
</dbReference>
<dbReference type="Proteomes" id="UP000263094">
    <property type="component" value="Unassembled WGS sequence"/>
</dbReference>
<dbReference type="AlphaFoldDB" id="A0A372LYL2"/>
<dbReference type="SUPFAM" id="SSF56024">
    <property type="entry name" value="Phospholipase D/nuclease"/>
    <property type="match status" value="1"/>
</dbReference>
<dbReference type="InterPro" id="IPR051797">
    <property type="entry name" value="TrmB-like"/>
</dbReference>
<organism evidence="2 3">
    <name type="scientific">Streptomyces triticagri</name>
    <dbReference type="NCBI Taxonomy" id="2293568"/>
    <lineage>
        <taxon>Bacteria</taxon>
        <taxon>Bacillati</taxon>
        <taxon>Actinomycetota</taxon>
        <taxon>Actinomycetes</taxon>
        <taxon>Kitasatosporales</taxon>
        <taxon>Streptomycetaceae</taxon>
        <taxon>Streptomyces</taxon>
    </lineage>
</organism>